<dbReference type="Proteomes" id="UP000838324">
    <property type="component" value="Unassembled WGS sequence"/>
</dbReference>
<evidence type="ECO:0000313" key="3">
    <source>
        <dbReference type="EMBL" id="CAH1220381.1"/>
    </source>
</evidence>
<dbReference type="Pfam" id="PF07833">
    <property type="entry name" value="Cu_amine_oxidN1"/>
    <property type="match status" value="1"/>
</dbReference>
<comment type="caution">
    <text evidence="3">The sequence shown here is derived from an EMBL/GenBank/DDBJ whole genome shotgun (WGS) entry which is preliminary data.</text>
</comment>
<evidence type="ECO:0000259" key="2">
    <source>
        <dbReference type="Pfam" id="PF07833"/>
    </source>
</evidence>
<keyword evidence="1" id="KW-0732">Signal</keyword>
<dbReference type="SUPFAM" id="SSF55383">
    <property type="entry name" value="Copper amine oxidase, domain N"/>
    <property type="match status" value="2"/>
</dbReference>
<reference evidence="3" key="1">
    <citation type="submission" date="2022-01" db="EMBL/GenBank/DDBJ databases">
        <authorList>
            <person name="Criscuolo A."/>
        </authorList>
    </citation>
    <scope>NUCLEOTIDE SEQUENCE</scope>
    <source>
        <strain evidence="3">CIP111892</strain>
    </source>
</reference>
<protein>
    <recommendedName>
        <fullName evidence="2">Copper amine oxidase-like N-terminal domain-containing protein</fullName>
    </recommendedName>
</protein>
<dbReference type="InterPro" id="IPR012854">
    <property type="entry name" value="Cu_amine_oxidase-like_N"/>
</dbReference>
<evidence type="ECO:0000256" key="1">
    <source>
        <dbReference type="SAM" id="SignalP"/>
    </source>
</evidence>
<organism evidence="3 4">
    <name type="scientific">Paenibacillus auburnensis</name>
    <dbReference type="NCBI Taxonomy" id="2905649"/>
    <lineage>
        <taxon>Bacteria</taxon>
        <taxon>Bacillati</taxon>
        <taxon>Bacillota</taxon>
        <taxon>Bacilli</taxon>
        <taxon>Bacillales</taxon>
        <taxon>Paenibacillaceae</taxon>
        <taxon>Paenibacillus</taxon>
    </lineage>
</organism>
<proteinExistence type="predicted"/>
<keyword evidence="4" id="KW-1185">Reference proteome</keyword>
<dbReference type="EMBL" id="CAKMMG010000010">
    <property type="protein sequence ID" value="CAH1220381.1"/>
    <property type="molecule type" value="Genomic_DNA"/>
</dbReference>
<gene>
    <name evidence="3" type="ORF">PAECIP111892_04823</name>
</gene>
<dbReference type="Gene3D" id="3.30.457.10">
    <property type="entry name" value="Copper amine oxidase-like, N-terminal domain"/>
    <property type="match status" value="1"/>
</dbReference>
<name>A0ABN8GZ34_9BACL</name>
<dbReference type="InterPro" id="IPR036582">
    <property type="entry name" value="Mao_N_sf"/>
</dbReference>
<feature type="domain" description="Copper amine oxidase-like N-terminal" evidence="2">
    <location>
        <begin position="417"/>
        <end position="523"/>
    </location>
</feature>
<accession>A0ABN8GZ34</accession>
<feature type="chain" id="PRO_5046924356" description="Copper amine oxidase-like N-terminal domain-containing protein" evidence="1">
    <location>
        <begin position="26"/>
        <end position="540"/>
    </location>
</feature>
<sequence length="540" mass="57580">MKKLQSKLAILMLCLSLFIPVLASAHEVDTNGAAPSLQATLGELLGEHALLAVIAMQKGYDGAADFGNAAAALGKNTDDLSAAIASVYGQAAGDAFKPVWSSHIGYFVDYVKATAAKDEAGRQKAVAELEGYRMKQAEFFHNANPEYFQTAAIADGLKMHIGHLLDAFNSYVNKDYAGAYADTRTAYAHMFMTAAALSAGIEAQFPAKFPAESVASPGIDLRAGLGQLLGEHATLAALAMQKGIDGAPDFTAAAGALNSNTEDLSAAIASVYGKAAGDAFKTVWTSHIGYFVDYVKATAAGDEAGRQKAVAELEDYRMKQAAFFHSANPAYFETAAIAEGLKMHIGHLLDTFNSYVNKDFANAYTFERTAYAHMFMTASELTGGIVAQFPDKFHGKTAAPAASMTTISMMTGSTAVTVNGKTSKMDVTPVMKKGSIFIPLRYLGEAIGVDVTWDNTKKTLWIKDGNNTAVFWAGQSYMELNGQRKNIGAPVFLDKGRVQVPVRFIAELLGWDVKWTQSNGAITLTKSMPAATATSMEHSH</sequence>
<feature type="signal peptide" evidence="1">
    <location>
        <begin position="1"/>
        <end position="25"/>
    </location>
</feature>
<evidence type="ECO:0000313" key="4">
    <source>
        <dbReference type="Proteomes" id="UP000838324"/>
    </source>
</evidence>